<dbReference type="EMBL" id="JACHWR010000002">
    <property type="protein sequence ID" value="MBB3042863.1"/>
    <property type="molecule type" value="Genomic_DNA"/>
</dbReference>
<feature type="domain" description="HTH tetR-type" evidence="6">
    <location>
        <begin position="42"/>
        <end position="103"/>
    </location>
</feature>
<evidence type="ECO:0000256" key="3">
    <source>
        <dbReference type="ARBA" id="ARBA00023163"/>
    </source>
</evidence>
<keyword evidence="1" id="KW-0805">Transcription regulation</keyword>
<feature type="DNA-binding region" description="H-T-H motif" evidence="4">
    <location>
        <begin position="66"/>
        <end position="85"/>
    </location>
</feature>
<evidence type="ECO:0000259" key="6">
    <source>
        <dbReference type="PROSITE" id="PS50977"/>
    </source>
</evidence>
<feature type="compositionally biased region" description="Polar residues" evidence="5">
    <location>
        <begin position="1"/>
        <end position="10"/>
    </location>
</feature>
<evidence type="ECO:0000256" key="5">
    <source>
        <dbReference type="SAM" id="MobiDB-lite"/>
    </source>
</evidence>
<evidence type="ECO:0000256" key="4">
    <source>
        <dbReference type="PROSITE-ProRule" id="PRU00335"/>
    </source>
</evidence>
<comment type="caution">
    <text evidence="7">The sequence shown here is derived from an EMBL/GenBank/DDBJ whole genome shotgun (WGS) entry which is preliminary data.</text>
</comment>
<reference evidence="7 8" key="1">
    <citation type="submission" date="2020-08" db="EMBL/GenBank/DDBJ databases">
        <title>Sequencing the genomes of 1000 actinobacteria strains.</title>
        <authorList>
            <person name="Klenk H.-P."/>
        </authorList>
    </citation>
    <scope>NUCLEOTIDE SEQUENCE [LARGE SCALE GENOMIC DNA]</scope>
    <source>
        <strain evidence="7 8">DSM 105498</strain>
    </source>
</reference>
<feature type="compositionally biased region" description="Low complexity" evidence="5">
    <location>
        <begin position="14"/>
        <end position="25"/>
    </location>
</feature>
<organism evidence="7 8">
    <name type="scientific">Nocardioides soli</name>
    <dbReference type="NCBI Taxonomy" id="1036020"/>
    <lineage>
        <taxon>Bacteria</taxon>
        <taxon>Bacillati</taxon>
        <taxon>Actinomycetota</taxon>
        <taxon>Actinomycetes</taxon>
        <taxon>Propionibacteriales</taxon>
        <taxon>Nocardioidaceae</taxon>
        <taxon>Nocardioides</taxon>
    </lineage>
</organism>
<keyword evidence="8" id="KW-1185">Reference proteome</keyword>
<dbReference type="GO" id="GO:0000976">
    <property type="term" value="F:transcription cis-regulatory region binding"/>
    <property type="evidence" value="ECO:0007669"/>
    <property type="project" value="TreeGrafter"/>
</dbReference>
<dbReference type="GO" id="GO:0003700">
    <property type="term" value="F:DNA-binding transcription factor activity"/>
    <property type="evidence" value="ECO:0007669"/>
    <property type="project" value="TreeGrafter"/>
</dbReference>
<dbReference type="InterPro" id="IPR001647">
    <property type="entry name" value="HTH_TetR"/>
</dbReference>
<gene>
    <name evidence="7" type="ORF">FHU40_002681</name>
</gene>
<dbReference type="Pfam" id="PF00440">
    <property type="entry name" value="TetR_N"/>
    <property type="match status" value="1"/>
</dbReference>
<accession>A0A7W4VW49</accession>
<dbReference type="SUPFAM" id="SSF48498">
    <property type="entry name" value="Tetracyclin repressor-like, C-terminal domain"/>
    <property type="match status" value="1"/>
</dbReference>
<evidence type="ECO:0000256" key="1">
    <source>
        <dbReference type="ARBA" id="ARBA00023015"/>
    </source>
</evidence>
<feature type="region of interest" description="Disordered" evidence="5">
    <location>
        <begin position="1"/>
        <end position="25"/>
    </location>
</feature>
<proteinExistence type="predicted"/>
<evidence type="ECO:0000256" key="2">
    <source>
        <dbReference type="ARBA" id="ARBA00023125"/>
    </source>
</evidence>
<dbReference type="Gene3D" id="1.10.357.10">
    <property type="entry name" value="Tetracycline Repressor, domain 2"/>
    <property type="match status" value="1"/>
</dbReference>
<dbReference type="InterPro" id="IPR036271">
    <property type="entry name" value="Tet_transcr_reg_TetR-rel_C_sf"/>
</dbReference>
<evidence type="ECO:0000313" key="7">
    <source>
        <dbReference type="EMBL" id="MBB3042863.1"/>
    </source>
</evidence>
<dbReference type="InterPro" id="IPR050109">
    <property type="entry name" value="HTH-type_TetR-like_transc_reg"/>
</dbReference>
<dbReference type="Gene3D" id="1.10.10.60">
    <property type="entry name" value="Homeodomain-like"/>
    <property type="match status" value="1"/>
</dbReference>
<name>A0A7W4VW49_9ACTN</name>
<dbReference type="PANTHER" id="PTHR30055">
    <property type="entry name" value="HTH-TYPE TRANSCRIPTIONAL REGULATOR RUTR"/>
    <property type="match status" value="1"/>
</dbReference>
<dbReference type="SUPFAM" id="SSF46689">
    <property type="entry name" value="Homeodomain-like"/>
    <property type="match status" value="1"/>
</dbReference>
<dbReference type="RefSeq" id="WP_183592781.1">
    <property type="nucleotide sequence ID" value="NZ_JACHWR010000002.1"/>
</dbReference>
<keyword evidence="3" id="KW-0804">Transcription</keyword>
<protein>
    <submittedName>
        <fullName evidence="7">AcrR family transcriptional regulator</fullName>
    </submittedName>
</protein>
<dbReference type="Proteomes" id="UP000589626">
    <property type="component" value="Unassembled WGS sequence"/>
</dbReference>
<evidence type="ECO:0000313" key="8">
    <source>
        <dbReference type="Proteomes" id="UP000589626"/>
    </source>
</evidence>
<sequence length="232" mass="25944">MAKSTRTGTPSGLEAASAPDAEPPDSALMNADALAGLSAKGLRTRKRLLEGARSAFEKKGSYVETRISDIVKESGVAYGSFYTYFESKEALFYELAVEVVHEMYVEGTSRYRGDNPLERIDASNRQFLDSYRRHAAMMTIIEQAAALYPEFRALRRRLRQGFVDRIAANFERLSSARRMDTSIDPVIAAHALVSMTDNFGYLWFVLGESFDDEKALTTLTQLWGNSLGLRRS</sequence>
<dbReference type="InterPro" id="IPR009057">
    <property type="entry name" value="Homeodomain-like_sf"/>
</dbReference>
<dbReference type="PANTHER" id="PTHR30055:SF234">
    <property type="entry name" value="HTH-TYPE TRANSCRIPTIONAL REGULATOR BETI"/>
    <property type="match status" value="1"/>
</dbReference>
<dbReference type="AlphaFoldDB" id="A0A7W4VW49"/>
<keyword evidence="2 4" id="KW-0238">DNA-binding</keyword>
<dbReference type="PROSITE" id="PS50977">
    <property type="entry name" value="HTH_TETR_2"/>
    <property type="match status" value="1"/>
</dbReference>